<dbReference type="EMBL" id="JAWDGP010007701">
    <property type="protein sequence ID" value="KAK3708194.1"/>
    <property type="molecule type" value="Genomic_DNA"/>
</dbReference>
<keyword evidence="2" id="KW-1185">Reference proteome</keyword>
<name>A0AAE0XTP8_9GAST</name>
<proteinExistence type="predicted"/>
<dbReference type="SUPFAM" id="SSF52799">
    <property type="entry name" value="(Phosphotyrosine protein) phosphatases II"/>
    <property type="match status" value="1"/>
</dbReference>
<dbReference type="Proteomes" id="UP001283361">
    <property type="component" value="Unassembled WGS sequence"/>
</dbReference>
<dbReference type="AlphaFoldDB" id="A0AAE0XTP8"/>
<sequence length="277" mass="31948">METFKILWVNPVPQMQEKGSHKDIIHFRLCIRTVPTLDPSDFIVRIWTNLCHKEHNEGEWHVVPMVYQDVAIKSDSGFVDYLFGADLMMTAKGKFGFNYRAICKKLKKSERSNTHGEIQVKLSSLFVPMTEWIQYPMQAQITKNIWIGNHAAALEAHRYGFDCLINTADDANVYVLKLNAPIILRKFPISQGVNNIISDKRLHTAVRWLWEASTRCDKILVFSKYGCARSASILIAYIYARNRDLSFADAVKFVDCRIPIYYHTGLKASLERLYPRA</sequence>
<gene>
    <name evidence="1" type="ORF">RRG08_023605</name>
</gene>
<reference evidence="1" key="1">
    <citation type="journal article" date="2023" name="G3 (Bethesda)">
        <title>A reference genome for the long-term kleptoplast-retaining sea slug Elysia crispata morphotype clarki.</title>
        <authorList>
            <person name="Eastman K.E."/>
            <person name="Pendleton A.L."/>
            <person name="Shaikh M.A."/>
            <person name="Suttiyut T."/>
            <person name="Ogas R."/>
            <person name="Tomko P."/>
            <person name="Gavelis G."/>
            <person name="Widhalm J.R."/>
            <person name="Wisecaver J.H."/>
        </authorList>
    </citation>
    <scope>NUCLEOTIDE SEQUENCE</scope>
    <source>
        <strain evidence="1">ECLA1</strain>
    </source>
</reference>
<dbReference type="Gene3D" id="3.90.190.10">
    <property type="entry name" value="Protein tyrosine phosphatase superfamily"/>
    <property type="match status" value="1"/>
</dbReference>
<accession>A0AAE0XTP8</accession>
<evidence type="ECO:0000313" key="1">
    <source>
        <dbReference type="EMBL" id="KAK3708194.1"/>
    </source>
</evidence>
<organism evidence="1 2">
    <name type="scientific">Elysia crispata</name>
    <name type="common">lettuce slug</name>
    <dbReference type="NCBI Taxonomy" id="231223"/>
    <lineage>
        <taxon>Eukaryota</taxon>
        <taxon>Metazoa</taxon>
        <taxon>Spiralia</taxon>
        <taxon>Lophotrochozoa</taxon>
        <taxon>Mollusca</taxon>
        <taxon>Gastropoda</taxon>
        <taxon>Heterobranchia</taxon>
        <taxon>Euthyneura</taxon>
        <taxon>Panpulmonata</taxon>
        <taxon>Sacoglossa</taxon>
        <taxon>Placobranchoidea</taxon>
        <taxon>Plakobranchidae</taxon>
        <taxon>Elysia</taxon>
    </lineage>
</organism>
<comment type="caution">
    <text evidence="1">The sequence shown here is derived from an EMBL/GenBank/DDBJ whole genome shotgun (WGS) entry which is preliminary data.</text>
</comment>
<dbReference type="InterPro" id="IPR029021">
    <property type="entry name" value="Prot-tyrosine_phosphatase-like"/>
</dbReference>
<evidence type="ECO:0000313" key="2">
    <source>
        <dbReference type="Proteomes" id="UP001283361"/>
    </source>
</evidence>
<protein>
    <submittedName>
        <fullName evidence="1">Uncharacterized protein</fullName>
    </submittedName>
</protein>